<proteinExistence type="predicted"/>
<evidence type="ECO:0000313" key="2">
    <source>
        <dbReference type="EMBL" id="EPF80477.1"/>
    </source>
</evidence>
<name>A0A829HFJ7_9GAMM</name>
<keyword evidence="3" id="KW-1185">Reference proteome</keyword>
<accession>A0A829HFJ7</accession>
<evidence type="ECO:0000313" key="3">
    <source>
        <dbReference type="Proteomes" id="UP000014523"/>
    </source>
</evidence>
<dbReference type="Pfam" id="PF09917">
    <property type="entry name" value="DUF2147"/>
    <property type="match status" value="1"/>
</dbReference>
<dbReference type="Gene3D" id="2.40.128.520">
    <property type="match status" value="1"/>
</dbReference>
<dbReference type="EMBL" id="ATGG01000016">
    <property type="protein sequence ID" value="EPF80477.1"/>
    <property type="molecule type" value="Genomic_DNA"/>
</dbReference>
<dbReference type="AlphaFoldDB" id="A0A829HFJ7"/>
<dbReference type="InterPro" id="IPR019223">
    <property type="entry name" value="DUF2147"/>
</dbReference>
<feature type="domain" description="DUF2147" evidence="1">
    <location>
        <begin position="20"/>
        <end position="66"/>
    </location>
</feature>
<organism evidence="2 3">
    <name type="scientific">Acinetobacter gyllenbergii CIP 110306 = MTCC 11365</name>
    <dbReference type="NCBI Taxonomy" id="1217657"/>
    <lineage>
        <taxon>Bacteria</taxon>
        <taxon>Pseudomonadati</taxon>
        <taxon>Pseudomonadota</taxon>
        <taxon>Gammaproteobacteria</taxon>
        <taxon>Moraxellales</taxon>
        <taxon>Moraxellaceae</taxon>
        <taxon>Acinetobacter</taxon>
    </lineage>
</organism>
<gene>
    <name evidence="2" type="ORF">F957_02137</name>
</gene>
<dbReference type="Proteomes" id="UP000014523">
    <property type="component" value="Unassembled WGS sequence"/>
</dbReference>
<sequence>MLGLMACLSSILTYASLIEGSWRGIIKSKTGKVYKSKARLTADAKQLHMRDYVGISALGRTVVWIRTDSANP</sequence>
<evidence type="ECO:0000259" key="1">
    <source>
        <dbReference type="Pfam" id="PF09917"/>
    </source>
</evidence>
<protein>
    <recommendedName>
        <fullName evidence="1">DUF2147 domain-containing protein</fullName>
    </recommendedName>
</protein>
<comment type="caution">
    <text evidence="2">The sequence shown here is derived from an EMBL/GenBank/DDBJ whole genome shotgun (WGS) entry which is preliminary data.</text>
</comment>
<reference evidence="2 3" key="1">
    <citation type="submission" date="2013-06" db="EMBL/GenBank/DDBJ databases">
        <title>The Genome Sequence of Acinetobacter gyllenbergii CIP 110306.</title>
        <authorList>
            <consortium name="The Broad Institute Genome Sequencing Platform"/>
            <consortium name="The Broad Institute Genome Sequencing Center for Infectious Disease"/>
            <person name="Cerqueira G."/>
            <person name="Feldgarden M."/>
            <person name="Courvalin P."/>
            <person name="Perichon B."/>
            <person name="Grillot-Courvalin C."/>
            <person name="Clermont D."/>
            <person name="Rocha E."/>
            <person name="Yoon E.-J."/>
            <person name="Nemec A."/>
            <person name="Young S.K."/>
            <person name="Zeng Q."/>
            <person name="Gargeya S."/>
            <person name="Fitzgerald M."/>
            <person name="Abouelleil A."/>
            <person name="Alvarado L."/>
            <person name="Berlin A.M."/>
            <person name="Chapman S.B."/>
            <person name="Dewar J."/>
            <person name="Goldberg J."/>
            <person name="Griggs A."/>
            <person name="Gujja S."/>
            <person name="Hansen M."/>
            <person name="Howarth C."/>
            <person name="Imamovic A."/>
            <person name="Larimer J."/>
            <person name="McCowan C."/>
            <person name="Murphy C."/>
            <person name="Pearson M."/>
            <person name="Priest M."/>
            <person name="Roberts A."/>
            <person name="Saif S."/>
            <person name="Shea T."/>
            <person name="Sykes S."/>
            <person name="Wortman J."/>
            <person name="Nusbaum C."/>
            <person name="Birren B."/>
        </authorList>
    </citation>
    <scope>NUCLEOTIDE SEQUENCE [LARGE SCALE GENOMIC DNA]</scope>
    <source>
        <strain evidence="2 3">CIP 110306</strain>
    </source>
</reference>